<dbReference type="FunFam" id="3.30.200.20:FF:000489">
    <property type="entry name" value="Inactive receptor-like serine/threonine-protein kinase"/>
    <property type="match status" value="1"/>
</dbReference>
<dbReference type="InterPro" id="IPR011009">
    <property type="entry name" value="Kinase-like_dom_sf"/>
</dbReference>
<accession>A0AA35VRM5</accession>
<dbReference type="Gene3D" id="3.80.10.10">
    <property type="entry name" value="Ribonuclease Inhibitor"/>
    <property type="match status" value="1"/>
</dbReference>
<evidence type="ECO:0000256" key="2">
    <source>
        <dbReference type="ARBA" id="ARBA00022692"/>
    </source>
</evidence>
<evidence type="ECO:0000256" key="3">
    <source>
        <dbReference type="ARBA" id="ARBA00022729"/>
    </source>
</evidence>
<feature type="domain" description="Protein kinase" evidence="9">
    <location>
        <begin position="432"/>
        <end position="735"/>
    </location>
</feature>
<evidence type="ECO:0000256" key="4">
    <source>
        <dbReference type="ARBA" id="ARBA00022737"/>
    </source>
</evidence>
<dbReference type="Pfam" id="PF23598">
    <property type="entry name" value="LRR_14"/>
    <property type="match status" value="1"/>
</dbReference>
<feature type="region of interest" description="Disordered" evidence="8">
    <location>
        <begin position="21"/>
        <end position="44"/>
    </location>
</feature>
<protein>
    <recommendedName>
        <fullName evidence="9">Protein kinase domain-containing protein</fullName>
    </recommendedName>
</protein>
<evidence type="ECO:0000256" key="8">
    <source>
        <dbReference type="SAM" id="MobiDB-lite"/>
    </source>
</evidence>
<dbReference type="Proteomes" id="UP001177003">
    <property type="component" value="Chromosome 0"/>
</dbReference>
<evidence type="ECO:0000256" key="7">
    <source>
        <dbReference type="ARBA" id="ARBA00046288"/>
    </source>
</evidence>
<dbReference type="SUPFAM" id="SSF52058">
    <property type="entry name" value="L domain-like"/>
    <property type="match status" value="1"/>
</dbReference>
<reference evidence="10" key="1">
    <citation type="submission" date="2023-04" db="EMBL/GenBank/DDBJ databases">
        <authorList>
            <person name="Vijverberg K."/>
            <person name="Xiong W."/>
            <person name="Schranz E."/>
        </authorList>
    </citation>
    <scope>NUCLEOTIDE SEQUENCE</scope>
</reference>
<dbReference type="PANTHER" id="PTHR46084">
    <property type="entry name" value="PROTEIN MALE DISCOVERER 2"/>
    <property type="match status" value="1"/>
</dbReference>
<sequence>MFVVGCDHGVGVIETCPTSFGDANNKQGDQDSFPLPSDGRKEGKKSWRIQTGVWWQKQRLPPQSQHMVLSTMGGRWTTNGIQYSYFPLLILVLAHVCSSLNPEGLALLDFKARVSRDPYGAFASWNVDDNDPCSWSYVQCVFGNVHTLDLKGLSLEGVLTPELGNLTHLRRLVLSHNHFHGVIPKEIGKLNMLEVLDLRDNKLIGNIPPEVETMQSLKYLLLHNNNLEGSIPHEFESLNLLYKLQFDDNLTFSVTDAIGFLNRKLGRCIWQGGFNHLRNADSVISPFKETVINCLKPFQLFSKGISDNSCVNEESPLTPKIVENTKIDGCITSRKLIEEPTNVASESSYNDDDMSARGGIIGVVPSTKSSGCFWKITKRFDDTPSSSSETSDDDEESTESQTNSDMWKILIGMCCGSFLLITSMTLSFMCHNKAVKTMGPWRPGLSRQLQKAFVTGVQKLDHSELETACEDFSNIIETMEGCTLYKGTLSSGVEICVASTTITRLKDWSKHAQLLFHNKIEMLSRVNHKNFVNLIGYCEEDKPFVRMMVFEYAPSGSLSEHLHVQEAEHLDWSARMRIILGVAYCLQCMHDLSPPVVHMDLNSEMIYLTDDNAAKVADLSFWKEFSQKEKISGANKSKCVVMPDKESNIYSFGVLLLEIISGKHPSSDKEEPLVVEEFLKENKNISHMIDPTLKSFKQKELDVVCEVIQECIEKDGSEKPTINKIIRKLRDESGISPEQAIPRMSPLWWAELEILSEDET</sequence>
<keyword evidence="4" id="KW-0677">Repeat</keyword>
<dbReference type="EMBL" id="OX465086">
    <property type="protein sequence ID" value="CAI9266322.1"/>
    <property type="molecule type" value="Genomic_DNA"/>
</dbReference>
<proteinExistence type="predicted"/>
<dbReference type="Pfam" id="PF08263">
    <property type="entry name" value="LRRNT_2"/>
    <property type="match status" value="1"/>
</dbReference>
<evidence type="ECO:0000256" key="5">
    <source>
        <dbReference type="ARBA" id="ARBA00022989"/>
    </source>
</evidence>
<dbReference type="SUPFAM" id="SSF56112">
    <property type="entry name" value="Protein kinase-like (PK-like)"/>
    <property type="match status" value="1"/>
</dbReference>
<keyword evidence="3" id="KW-0732">Signal</keyword>
<evidence type="ECO:0000256" key="1">
    <source>
        <dbReference type="ARBA" id="ARBA00022614"/>
    </source>
</evidence>
<dbReference type="Pfam" id="PF07714">
    <property type="entry name" value="PK_Tyr_Ser-Thr"/>
    <property type="match status" value="1"/>
</dbReference>
<dbReference type="GO" id="GO:0012505">
    <property type="term" value="C:endomembrane system"/>
    <property type="evidence" value="ECO:0007669"/>
    <property type="project" value="UniProtKB-SubCell"/>
</dbReference>
<organism evidence="10 11">
    <name type="scientific">Lactuca saligna</name>
    <name type="common">Willowleaf lettuce</name>
    <dbReference type="NCBI Taxonomy" id="75948"/>
    <lineage>
        <taxon>Eukaryota</taxon>
        <taxon>Viridiplantae</taxon>
        <taxon>Streptophyta</taxon>
        <taxon>Embryophyta</taxon>
        <taxon>Tracheophyta</taxon>
        <taxon>Spermatophyta</taxon>
        <taxon>Magnoliopsida</taxon>
        <taxon>eudicotyledons</taxon>
        <taxon>Gunneridae</taxon>
        <taxon>Pentapetalae</taxon>
        <taxon>asterids</taxon>
        <taxon>campanulids</taxon>
        <taxon>Asterales</taxon>
        <taxon>Asteraceae</taxon>
        <taxon>Cichorioideae</taxon>
        <taxon>Cichorieae</taxon>
        <taxon>Lactucinae</taxon>
        <taxon>Lactuca</taxon>
    </lineage>
</organism>
<keyword evidence="11" id="KW-1185">Reference proteome</keyword>
<keyword evidence="6" id="KW-0472">Membrane</keyword>
<name>A0AA35VRM5_LACSI</name>
<dbReference type="InterPro" id="IPR013210">
    <property type="entry name" value="LRR_N_plant-typ"/>
</dbReference>
<dbReference type="Gene3D" id="3.30.200.20">
    <property type="entry name" value="Phosphorylase Kinase, domain 1"/>
    <property type="match status" value="1"/>
</dbReference>
<evidence type="ECO:0000256" key="6">
    <source>
        <dbReference type="ARBA" id="ARBA00023136"/>
    </source>
</evidence>
<keyword evidence="5" id="KW-1133">Transmembrane helix</keyword>
<dbReference type="FunFam" id="3.80.10.10:FF:000627">
    <property type="entry name" value="Probable leucine-rich repeat receptor-like protein kinase At2g33170"/>
    <property type="match status" value="1"/>
</dbReference>
<dbReference type="GO" id="GO:0004674">
    <property type="term" value="F:protein serine/threonine kinase activity"/>
    <property type="evidence" value="ECO:0007669"/>
    <property type="project" value="UniProtKB-EC"/>
</dbReference>
<feature type="region of interest" description="Disordered" evidence="8">
    <location>
        <begin position="381"/>
        <end position="402"/>
    </location>
</feature>
<evidence type="ECO:0000313" key="11">
    <source>
        <dbReference type="Proteomes" id="UP001177003"/>
    </source>
</evidence>
<dbReference type="InterPro" id="IPR032675">
    <property type="entry name" value="LRR_dom_sf"/>
</dbReference>
<gene>
    <name evidence="10" type="ORF">LSALG_LOCUS6889</name>
</gene>
<evidence type="ECO:0000313" key="10">
    <source>
        <dbReference type="EMBL" id="CAI9266322.1"/>
    </source>
</evidence>
<dbReference type="InterPro" id="IPR001245">
    <property type="entry name" value="Ser-Thr/Tyr_kinase_cat_dom"/>
</dbReference>
<dbReference type="PROSITE" id="PS50011">
    <property type="entry name" value="PROTEIN_KINASE_DOM"/>
    <property type="match status" value="1"/>
</dbReference>
<dbReference type="Gene3D" id="1.10.510.10">
    <property type="entry name" value="Transferase(Phosphotransferase) domain 1"/>
    <property type="match status" value="1"/>
</dbReference>
<dbReference type="AlphaFoldDB" id="A0AA35VRM5"/>
<dbReference type="InterPro" id="IPR055414">
    <property type="entry name" value="LRR_R13L4/SHOC2-like"/>
</dbReference>
<keyword evidence="2" id="KW-0812">Transmembrane</keyword>
<dbReference type="GO" id="GO:0005524">
    <property type="term" value="F:ATP binding"/>
    <property type="evidence" value="ECO:0007669"/>
    <property type="project" value="InterPro"/>
</dbReference>
<keyword evidence="1" id="KW-0433">Leucine-rich repeat</keyword>
<evidence type="ECO:0000259" key="9">
    <source>
        <dbReference type="PROSITE" id="PS50011"/>
    </source>
</evidence>
<dbReference type="PANTHER" id="PTHR46084:SF25">
    <property type="entry name" value="LEUCINE-RICH REPEAT PROTEIN, PLANT-TYPE-RELATED"/>
    <property type="match status" value="1"/>
</dbReference>
<dbReference type="InterPro" id="IPR000719">
    <property type="entry name" value="Prot_kinase_dom"/>
</dbReference>
<comment type="subcellular location">
    <subcellularLocation>
        <location evidence="7">Endomembrane system</location>
        <topology evidence="7">Single-pass type I membrane protein</topology>
    </subcellularLocation>
</comment>